<feature type="transmembrane region" description="Helical" evidence="1">
    <location>
        <begin position="22"/>
        <end position="39"/>
    </location>
</feature>
<name>A0A8R7R1X0_TRIUA</name>
<organism evidence="2 3">
    <name type="scientific">Triticum urartu</name>
    <name type="common">Red wild einkorn</name>
    <name type="synonym">Crithodium urartu</name>
    <dbReference type="NCBI Taxonomy" id="4572"/>
    <lineage>
        <taxon>Eukaryota</taxon>
        <taxon>Viridiplantae</taxon>
        <taxon>Streptophyta</taxon>
        <taxon>Embryophyta</taxon>
        <taxon>Tracheophyta</taxon>
        <taxon>Spermatophyta</taxon>
        <taxon>Magnoliopsida</taxon>
        <taxon>Liliopsida</taxon>
        <taxon>Poales</taxon>
        <taxon>Poaceae</taxon>
        <taxon>BOP clade</taxon>
        <taxon>Pooideae</taxon>
        <taxon>Triticodae</taxon>
        <taxon>Triticeae</taxon>
        <taxon>Triticinae</taxon>
        <taxon>Triticum</taxon>
    </lineage>
</organism>
<proteinExistence type="predicted"/>
<evidence type="ECO:0000313" key="3">
    <source>
        <dbReference type="Proteomes" id="UP000015106"/>
    </source>
</evidence>
<keyword evidence="3" id="KW-1185">Reference proteome</keyword>
<sequence length="76" mass="9055">MNTYISNTYPTHVTNSSKFHPYIYIVSSILHSFIIGSKFHKVKTKTKDKHSINPSFRDLKQIYKMGKKKVRRRRLL</sequence>
<protein>
    <submittedName>
        <fullName evidence="2">Uncharacterized protein</fullName>
    </submittedName>
</protein>
<dbReference type="EnsemblPlants" id="TuG1812G0700004048.01.T01">
    <property type="protein sequence ID" value="TuG1812G0700004048.01.T01.cds335002"/>
    <property type="gene ID" value="TuG1812G0700004048.01"/>
</dbReference>
<keyword evidence="1" id="KW-1133">Transmembrane helix</keyword>
<dbReference type="Proteomes" id="UP000015106">
    <property type="component" value="Chromosome 7"/>
</dbReference>
<dbReference type="AlphaFoldDB" id="A0A8R7R1X0"/>
<accession>A0A8R7R1X0</accession>
<evidence type="ECO:0000256" key="1">
    <source>
        <dbReference type="SAM" id="Phobius"/>
    </source>
</evidence>
<evidence type="ECO:0000313" key="2">
    <source>
        <dbReference type="EnsemblPlants" id="TuG1812G0700004048.01.T01.cds335002"/>
    </source>
</evidence>
<keyword evidence="1" id="KW-0472">Membrane</keyword>
<dbReference type="Gramene" id="TuG1812G0700004048.01.T01">
    <property type="protein sequence ID" value="TuG1812G0700004048.01.T01.cds335002"/>
    <property type="gene ID" value="TuG1812G0700004048.01"/>
</dbReference>
<reference evidence="3" key="1">
    <citation type="journal article" date="2013" name="Nature">
        <title>Draft genome of the wheat A-genome progenitor Triticum urartu.</title>
        <authorList>
            <person name="Ling H.Q."/>
            <person name="Zhao S."/>
            <person name="Liu D."/>
            <person name="Wang J."/>
            <person name="Sun H."/>
            <person name="Zhang C."/>
            <person name="Fan H."/>
            <person name="Li D."/>
            <person name="Dong L."/>
            <person name="Tao Y."/>
            <person name="Gao C."/>
            <person name="Wu H."/>
            <person name="Li Y."/>
            <person name="Cui Y."/>
            <person name="Guo X."/>
            <person name="Zheng S."/>
            <person name="Wang B."/>
            <person name="Yu K."/>
            <person name="Liang Q."/>
            <person name="Yang W."/>
            <person name="Lou X."/>
            <person name="Chen J."/>
            <person name="Feng M."/>
            <person name="Jian J."/>
            <person name="Zhang X."/>
            <person name="Luo G."/>
            <person name="Jiang Y."/>
            <person name="Liu J."/>
            <person name="Wang Z."/>
            <person name="Sha Y."/>
            <person name="Zhang B."/>
            <person name="Wu H."/>
            <person name="Tang D."/>
            <person name="Shen Q."/>
            <person name="Xue P."/>
            <person name="Zou S."/>
            <person name="Wang X."/>
            <person name="Liu X."/>
            <person name="Wang F."/>
            <person name="Yang Y."/>
            <person name="An X."/>
            <person name="Dong Z."/>
            <person name="Zhang K."/>
            <person name="Zhang X."/>
            <person name="Luo M.C."/>
            <person name="Dvorak J."/>
            <person name="Tong Y."/>
            <person name="Wang J."/>
            <person name="Yang H."/>
            <person name="Li Z."/>
            <person name="Wang D."/>
            <person name="Zhang A."/>
            <person name="Wang J."/>
        </authorList>
    </citation>
    <scope>NUCLEOTIDE SEQUENCE</scope>
    <source>
        <strain evidence="3">cv. G1812</strain>
    </source>
</reference>
<reference evidence="2" key="2">
    <citation type="submission" date="2018-03" db="EMBL/GenBank/DDBJ databases">
        <title>The Triticum urartu genome reveals the dynamic nature of wheat genome evolution.</title>
        <authorList>
            <person name="Ling H."/>
            <person name="Ma B."/>
            <person name="Shi X."/>
            <person name="Liu H."/>
            <person name="Dong L."/>
            <person name="Sun H."/>
            <person name="Cao Y."/>
            <person name="Gao Q."/>
            <person name="Zheng S."/>
            <person name="Li Y."/>
            <person name="Yu Y."/>
            <person name="Du H."/>
            <person name="Qi M."/>
            <person name="Li Y."/>
            <person name="Yu H."/>
            <person name="Cui Y."/>
            <person name="Wang N."/>
            <person name="Chen C."/>
            <person name="Wu H."/>
            <person name="Zhao Y."/>
            <person name="Zhang J."/>
            <person name="Li Y."/>
            <person name="Zhou W."/>
            <person name="Zhang B."/>
            <person name="Hu W."/>
            <person name="Eijk M."/>
            <person name="Tang J."/>
            <person name="Witsenboer H."/>
            <person name="Zhao S."/>
            <person name="Li Z."/>
            <person name="Zhang A."/>
            <person name="Wang D."/>
            <person name="Liang C."/>
        </authorList>
    </citation>
    <scope>NUCLEOTIDE SEQUENCE [LARGE SCALE GENOMIC DNA]</scope>
    <source>
        <strain evidence="2">cv. G1812</strain>
    </source>
</reference>
<reference evidence="2" key="3">
    <citation type="submission" date="2022-06" db="UniProtKB">
        <authorList>
            <consortium name="EnsemblPlants"/>
        </authorList>
    </citation>
    <scope>IDENTIFICATION</scope>
</reference>
<keyword evidence="1" id="KW-0812">Transmembrane</keyword>